<evidence type="ECO:0000256" key="1">
    <source>
        <dbReference type="ARBA" id="ARBA00012528"/>
    </source>
</evidence>
<dbReference type="SUPFAM" id="SSF55073">
    <property type="entry name" value="Nucleotide cyclase"/>
    <property type="match status" value="1"/>
</dbReference>
<comment type="caution">
    <text evidence="4">The sequence shown here is derived from an EMBL/GenBank/DDBJ whole genome shotgun (WGS) entry which is preliminary data.</text>
</comment>
<dbReference type="RefSeq" id="WP_081555118.1">
    <property type="nucleotide sequence ID" value="NZ_MUKV01000007.1"/>
</dbReference>
<dbReference type="NCBIfam" id="TIGR00254">
    <property type="entry name" value="GGDEF"/>
    <property type="match status" value="1"/>
</dbReference>
<dbReference type="PANTHER" id="PTHR45138:SF9">
    <property type="entry name" value="DIGUANYLATE CYCLASE DGCM-RELATED"/>
    <property type="match status" value="1"/>
</dbReference>
<dbReference type="InterPro" id="IPR050469">
    <property type="entry name" value="Diguanylate_Cyclase"/>
</dbReference>
<dbReference type="InterPro" id="IPR043128">
    <property type="entry name" value="Rev_trsase/Diguanyl_cyclase"/>
</dbReference>
<protein>
    <recommendedName>
        <fullName evidence="1">diguanylate cyclase</fullName>
        <ecNumber evidence="1">2.7.7.65</ecNumber>
    </recommendedName>
</protein>
<dbReference type="Proteomes" id="UP000192721">
    <property type="component" value="Unassembled WGS sequence"/>
</dbReference>
<dbReference type="PANTHER" id="PTHR45138">
    <property type="entry name" value="REGULATORY COMPONENTS OF SENSORY TRANSDUCTION SYSTEM"/>
    <property type="match status" value="1"/>
</dbReference>
<dbReference type="PROSITE" id="PS50887">
    <property type="entry name" value="GGDEF"/>
    <property type="match status" value="1"/>
</dbReference>
<comment type="catalytic activity">
    <reaction evidence="2">
        <text>2 GTP = 3',3'-c-di-GMP + 2 diphosphate</text>
        <dbReference type="Rhea" id="RHEA:24898"/>
        <dbReference type="ChEBI" id="CHEBI:33019"/>
        <dbReference type="ChEBI" id="CHEBI:37565"/>
        <dbReference type="ChEBI" id="CHEBI:58805"/>
        <dbReference type="EC" id="2.7.7.65"/>
    </reaction>
</comment>
<gene>
    <name evidence="4" type="ORF">B0T45_07810</name>
</gene>
<dbReference type="CDD" id="cd01949">
    <property type="entry name" value="GGDEF"/>
    <property type="match status" value="1"/>
</dbReference>
<dbReference type="Pfam" id="PF00990">
    <property type="entry name" value="GGDEF"/>
    <property type="match status" value="1"/>
</dbReference>
<reference evidence="4 5" key="1">
    <citation type="submission" date="2017-02" db="EMBL/GenBank/DDBJ databases">
        <title>Chromobacterium haemolyticum H5244.</title>
        <authorList>
            <person name="Gulvik C.A."/>
        </authorList>
    </citation>
    <scope>NUCLEOTIDE SEQUENCE [LARGE SCALE GENOMIC DNA]</scope>
    <source>
        <strain evidence="4 5">H5244</strain>
    </source>
</reference>
<dbReference type="EC" id="2.7.7.65" evidence="1"/>
<dbReference type="GO" id="GO:0043709">
    <property type="term" value="P:cell adhesion involved in single-species biofilm formation"/>
    <property type="evidence" value="ECO:0007669"/>
    <property type="project" value="TreeGrafter"/>
</dbReference>
<name>A0A1W0D461_9NEIS</name>
<dbReference type="InterPro" id="IPR000160">
    <property type="entry name" value="GGDEF_dom"/>
</dbReference>
<sequence>MTDALCLTLLAMLDNSAALVALFDRHDMLRYANTAFRQSFFLTQEECLSWAELMRRNYQQKQGSRIETDDIEAWLRSACSRRGKLPYRAFEADLCDGRWMWMTETMSADGWMLCQASDITELRADKRELRQARDVALRAAQTDPMTGISNRTHLMQLLQLLLQQRREHSAPACLAILDLDHFKRINDLEGHPAGDQVICSFVQTVRAQLRQRDGFGRLGGEEFMLLLPQTSLLEAEQCCERILAAARRDRPLAAKPELGYTCSIGLTELRPDDDVASCYARADEALYHAKGSGRDCLSSSR</sequence>
<dbReference type="GO" id="GO:0052621">
    <property type="term" value="F:diguanylate cyclase activity"/>
    <property type="evidence" value="ECO:0007669"/>
    <property type="project" value="UniProtKB-EC"/>
</dbReference>
<dbReference type="SMART" id="SM00267">
    <property type="entry name" value="GGDEF"/>
    <property type="match status" value="1"/>
</dbReference>
<accession>A0A1W0D461</accession>
<evidence type="ECO:0000313" key="5">
    <source>
        <dbReference type="Proteomes" id="UP000192721"/>
    </source>
</evidence>
<dbReference type="Gene3D" id="3.30.70.270">
    <property type="match status" value="1"/>
</dbReference>
<dbReference type="FunFam" id="3.30.70.270:FF:000001">
    <property type="entry name" value="Diguanylate cyclase domain protein"/>
    <property type="match status" value="1"/>
</dbReference>
<dbReference type="InterPro" id="IPR029787">
    <property type="entry name" value="Nucleotide_cyclase"/>
</dbReference>
<evidence type="ECO:0000256" key="2">
    <source>
        <dbReference type="ARBA" id="ARBA00034247"/>
    </source>
</evidence>
<dbReference type="AlphaFoldDB" id="A0A1W0D461"/>
<dbReference type="EMBL" id="MUKV01000007">
    <property type="protein sequence ID" value="OQS41632.1"/>
    <property type="molecule type" value="Genomic_DNA"/>
</dbReference>
<organism evidence="4 5">
    <name type="scientific">Chromobacterium haemolyticum</name>
    <dbReference type="NCBI Taxonomy" id="394935"/>
    <lineage>
        <taxon>Bacteria</taxon>
        <taxon>Pseudomonadati</taxon>
        <taxon>Pseudomonadota</taxon>
        <taxon>Betaproteobacteria</taxon>
        <taxon>Neisseriales</taxon>
        <taxon>Chromobacteriaceae</taxon>
        <taxon>Chromobacterium</taxon>
    </lineage>
</organism>
<feature type="domain" description="GGDEF" evidence="3">
    <location>
        <begin position="170"/>
        <end position="301"/>
    </location>
</feature>
<evidence type="ECO:0000259" key="3">
    <source>
        <dbReference type="PROSITE" id="PS50887"/>
    </source>
</evidence>
<evidence type="ECO:0000313" key="4">
    <source>
        <dbReference type="EMBL" id="OQS41632.1"/>
    </source>
</evidence>
<proteinExistence type="predicted"/>
<dbReference type="GO" id="GO:1902201">
    <property type="term" value="P:negative regulation of bacterial-type flagellum-dependent cell motility"/>
    <property type="evidence" value="ECO:0007669"/>
    <property type="project" value="TreeGrafter"/>
</dbReference>
<dbReference type="GO" id="GO:0005886">
    <property type="term" value="C:plasma membrane"/>
    <property type="evidence" value="ECO:0007669"/>
    <property type="project" value="TreeGrafter"/>
</dbReference>